<dbReference type="GO" id="GO:0004222">
    <property type="term" value="F:metalloendopeptidase activity"/>
    <property type="evidence" value="ECO:0007669"/>
    <property type="project" value="TreeGrafter"/>
</dbReference>
<dbReference type="InterPro" id="IPR011098">
    <property type="entry name" value="G5_dom"/>
</dbReference>
<dbReference type="PANTHER" id="PTHR21666:SF270">
    <property type="entry name" value="MUREIN HYDROLASE ACTIVATOR ENVC"/>
    <property type="match status" value="1"/>
</dbReference>
<dbReference type="SMART" id="SM00257">
    <property type="entry name" value="LysM"/>
    <property type="match status" value="1"/>
</dbReference>
<dbReference type="Proteomes" id="UP000886786">
    <property type="component" value="Unassembled WGS sequence"/>
</dbReference>
<accession>A0A9D0ZSG6</accession>
<dbReference type="Pfam" id="PF01476">
    <property type="entry name" value="LysM"/>
    <property type="match status" value="1"/>
</dbReference>
<dbReference type="Pfam" id="PF07501">
    <property type="entry name" value="G5"/>
    <property type="match status" value="1"/>
</dbReference>
<feature type="domain" description="G5" evidence="2">
    <location>
        <begin position="270"/>
        <end position="350"/>
    </location>
</feature>
<dbReference type="InterPro" id="IPR011055">
    <property type="entry name" value="Dup_hybrid_motif"/>
</dbReference>
<feature type="domain" description="LysM" evidence="3">
    <location>
        <begin position="217"/>
        <end position="263"/>
    </location>
</feature>
<dbReference type="Gene3D" id="2.20.230.10">
    <property type="entry name" value="Resuscitation-promoting factor rpfb"/>
    <property type="match status" value="1"/>
</dbReference>
<proteinExistence type="predicted"/>
<dbReference type="InterPro" id="IPR050570">
    <property type="entry name" value="Cell_wall_metabolism_enzyme"/>
</dbReference>
<dbReference type="AlphaFoldDB" id="A0A9D0ZSG6"/>
<dbReference type="InterPro" id="IPR016047">
    <property type="entry name" value="M23ase_b-sheet_dom"/>
</dbReference>
<keyword evidence="1" id="KW-0732">Signal</keyword>
<reference evidence="4" key="2">
    <citation type="journal article" date="2021" name="PeerJ">
        <title>Extensive microbial diversity within the chicken gut microbiome revealed by metagenomics and culture.</title>
        <authorList>
            <person name="Gilroy R."/>
            <person name="Ravi A."/>
            <person name="Getino M."/>
            <person name="Pursley I."/>
            <person name="Horton D.L."/>
            <person name="Alikhan N.F."/>
            <person name="Baker D."/>
            <person name="Gharbi K."/>
            <person name="Hall N."/>
            <person name="Watson M."/>
            <person name="Adriaenssens E.M."/>
            <person name="Foster-Nyarko E."/>
            <person name="Jarju S."/>
            <person name="Secka A."/>
            <person name="Antonio M."/>
            <person name="Oren A."/>
            <person name="Chaudhuri R.R."/>
            <person name="La Ragione R."/>
            <person name="Hildebrand F."/>
            <person name="Pallen M.J."/>
        </authorList>
    </citation>
    <scope>NUCLEOTIDE SEQUENCE</scope>
    <source>
        <strain evidence="4">CHK147-3167</strain>
    </source>
</reference>
<sequence>MKKFVFLGIIIAIAGVVCLGFGYQKSPEPNVYYEVYLKDKSLGVIASKDELDDYINTNGSYYKNKYGVNEVYSPTDLQVKKITTYNDKVSSVRDVYKQISKDSNFTIKGYEFKIKKQTTNDDGSEETSEKTIYVLDKKVFKKAIEALIETFVGKDRYEAYLDDNQVKIETTGENIENVYIDEDITFKETNISVNEKIYTDADELARYLLYGNDYNTSEYTVSAGDTIENVAFNNQVSPEELLLSNPTLTSTTNLLYPGQKLTIAETNPQISVVEETYVVEDIESQYTTEERYDDTMVVGQDKVIQEGENGMDRVSQMERKINGTIVYVDPKGKESLKDPVTRIIVKGSKVIPDVGSTTSWGWPTDSGWTLSSGYVWRTSPINGKRELHGGLDISGTGYGSNIYATNNGRVIEAGYHYSYGNHVIINHNNGYYTLYGHMSRIAVKVGDVVSRGQVIGYVGMTGAATGPHVHYEIWKGCEYCRINPMSVY</sequence>
<dbReference type="InterPro" id="IPR036779">
    <property type="entry name" value="LysM_dom_sf"/>
</dbReference>
<name>A0A9D0ZSG6_9FIRM</name>
<dbReference type="Pfam" id="PF01551">
    <property type="entry name" value="Peptidase_M23"/>
    <property type="match status" value="1"/>
</dbReference>
<dbReference type="InterPro" id="IPR018392">
    <property type="entry name" value="LysM"/>
</dbReference>
<evidence type="ECO:0000259" key="2">
    <source>
        <dbReference type="PROSITE" id="PS51109"/>
    </source>
</evidence>
<dbReference type="PROSITE" id="PS51109">
    <property type="entry name" value="G5"/>
    <property type="match status" value="1"/>
</dbReference>
<dbReference type="SUPFAM" id="SSF51261">
    <property type="entry name" value="Duplicated hybrid motif"/>
    <property type="match status" value="1"/>
</dbReference>
<dbReference type="PROSITE" id="PS51782">
    <property type="entry name" value="LYSM"/>
    <property type="match status" value="1"/>
</dbReference>
<reference evidence="4" key="1">
    <citation type="submission" date="2020-10" db="EMBL/GenBank/DDBJ databases">
        <authorList>
            <person name="Gilroy R."/>
        </authorList>
    </citation>
    <scope>NUCLEOTIDE SEQUENCE</scope>
    <source>
        <strain evidence="4">CHK147-3167</strain>
    </source>
</reference>
<dbReference type="EMBL" id="DVFV01000134">
    <property type="protein sequence ID" value="HIQ91494.1"/>
    <property type="molecule type" value="Genomic_DNA"/>
</dbReference>
<organism evidence="4 5">
    <name type="scientific">Candidatus Coprosoma intestinipullorum</name>
    <dbReference type="NCBI Taxonomy" id="2840752"/>
    <lineage>
        <taxon>Bacteria</taxon>
        <taxon>Bacillati</taxon>
        <taxon>Bacillota</taxon>
        <taxon>Bacillota incertae sedis</taxon>
        <taxon>Candidatus Coprosoma</taxon>
    </lineage>
</organism>
<protein>
    <submittedName>
        <fullName evidence="4">Peptidoglycan DD-metalloendopeptidase family protein</fullName>
    </submittedName>
</protein>
<dbReference type="CDD" id="cd00118">
    <property type="entry name" value="LysM"/>
    <property type="match status" value="1"/>
</dbReference>
<gene>
    <name evidence="4" type="ORF">IAB27_07795</name>
</gene>
<dbReference type="SMART" id="SM01208">
    <property type="entry name" value="G5"/>
    <property type="match status" value="1"/>
</dbReference>
<comment type="caution">
    <text evidence="4">The sequence shown here is derived from an EMBL/GenBank/DDBJ whole genome shotgun (WGS) entry which is preliminary data.</text>
</comment>
<evidence type="ECO:0000313" key="4">
    <source>
        <dbReference type="EMBL" id="HIQ91494.1"/>
    </source>
</evidence>
<dbReference type="PANTHER" id="PTHR21666">
    <property type="entry name" value="PEPTIDASE-RELATED"/>
    <property type="match status" value="1"/>
</dbReference>
<dbReference type="CDD" id="cd12797">
    <property type="entry name" value="M23_peptidase"/>
    <property type="match status" value="1"/>
</dbReference>
<evidence type="ECO:0000313" key="5">
    <source>
        <dbReference type="Proteomes" id="UP000886786"/>
    </source>
</evidence>
<evidence type="ECO:0000256" key="1">
    <source>
        <dbReference type="ARBA" id="ARBA00022729"/>
    </source>
</evidence>
<dbReference type="Gene3D" id="3.10.350.10">
    <property type="entry name" value="LysM domain"/>
    <property type="match status" value="1"/>
</dbReference>
<dbReference type="Gene3D" id="2.70.70.10">
    <property type="entry name" value="Glucose Permease (Domain IIA)"/>
    <property type="match status" value="1"/>
</dbReference>
<evidence type="ECO:0000259" key="3">
    <source>
        <dbReference type="PROSITE" id="PS51782"/>
    </source>
</evidence>
<dbReference type="SUPFAM" id="SSF54106">
    <property type="entry name" value="LysM domain"/>
    <property type="match status" value="1"/>
</dbReference>